<dbReference type="PANTHER" id="PTHR36973:SF4">
    <property type="entry name" value="NODULATION PROTEIN"/>
    <property type="match status" value="1"/>
</dbReference>
<dbReference type="EMBL" id="FTOJ01000001">
    <property type="protein sequence ID" value="SIS60057.1"/>
    <property type="molecule type" value="Genomic_DNA"/>
</dbReference>
<dbReference type="PANTHER" id="PTHR36973">
    <property type="entry name" value="SLL1456 PROTEIN-RELATED"/>
    <property type="match status" value="1"/>
</dbReference>
<accession>A0A1N7KER1</accession>
<organism evidence="2 3">
    <name type="scientific">Chryseobacterium piscicola</name>
    <dbReference type="NCBI Taxonomy" id="551459"/>
    <lineage>
        <taxon>Bacteria</taxon>
        <taxon>Pseudomonadati</taxon>
        <taxon>Bacteroidota</taxon>
        <taxon>Flavobacteriia</taxon>
        <taxon>Flavobacteriales</taxon>
        <taxon>Weeksellaceae</taxon>
        <taxon>Chryseobacterium group</taxon>
        <taxon>Chryseobacterium</taxon>
    </lineage>
</organism>
<dbReference type="InterPro" id="IPR053188">
    <property type="entry name" value="FkbM_Methyltransferase"/>
</dbReference>
<dbReference type="InterPro" id="IPR029063">
    <property type="entry name" value="SAM-dependent_MTases_sf"/>
</dbReference>
<feature type="domain" description="Methyltransferase FkbM" evidence="1">
    <location>
        <begin position="49"/>
        <end position="209"/>
    </location>
</feature>
<evidence type="ECO:0000313" key="3">
    <source>
        <dbReference type="Proteomes" id="UP000186246"/>
    </source>
</evidence>
<dbReference type="GO" id="GO:0032259">
    <property type="term" value="P:methylation"/>
    <property type="evidence" value="ECO:0007669"/>
    <property type="project" value="UniProtKB-KW"/>
</dbReference>
<keyword evidence="2" id="KW-0489">Methyltransferase</keyword>
<dbReference type="STRING" id="551459.SAMN05421796_101500"/>
<evidence type="ECO:0000259" key="1">
    <source>
        <dbReference type="Pfam" id="PF05050"/>
    </source>
</evidence>
<name>A0A1N7KER1_9FLAO</name>
<reference evidence="3" key="1">
    <citation type="submission" date="2017-01" db="EMBL/GenBank/DDBJ databases">
        <authorList>
            <person name="Varghese N."/>
            <person name="Submissions S."/>
        </authorList>
    </citation>
    <scope>NUCLEOTIDE SEQUENCE [LARGE SCALE GENOMIC DNA]</scope>
    <source>
        <strain evidence="3">DSM 21068</strain>
    </source>
</reference>
<keyword evidence="2" id="KW-0808">Transferase</keyword>
<dbReference type="AlphaFoldDB" id="A0A1N7KER1"/>
<dbReference type="Proteomes" id="UP000186246">
    <property type="component" value="Unassembled WGS sequence"/>
</dbReference>
<gene>
    <name evidence="2" type="ORF">SAMN05421796_101500</name>
</gene>
<dbReference type="NCBIfam" id="TIGR01444">
    <property type="entry name" value="fkbM_fam"/>
    <property type="match status" value="1"/>
</dbReference>
<protein>
    <submittedName>
        <fullName evidence="2">Methyltransferase, FkbM family</fullName>
    </submittedName>
</protein>
<dbReference type="Gene3D" id="3.40.50.150">
    <property type="entry name" value="Vaccinia Virus protein VP39"/>
    <property type="match status" value="1"/>
</dbReference>
<dbReference type="GO" id="GO:0008171">
    <property type="term" value="F:O-methyltransferase activity"/>
    <property type="evidence" value="ECO:0007669"/>
    <property type="project" value="TreeGrafter"/>
</dbReference>
<dbReference type="Pfam" id="PF05050">
    <property type="entry name" value="Methyltransf_21"/>
    <property type="match status" value="1"/>
</dbReference>
<evidence type="ECO:0000313" key="2">
    <source>
        <dbReference type="EMBL" id="SIS60057.1"/>
    </source>
</evidence>
<proteinExistence type="predicted"/>
<dbReference type="SUPFAM" id="SSF53335">
    <property type="entry name" value="S-adenosyl-L-methionine-dependent methyltransferases"/>
    <property type="match status" value="1"/>
</dbReference>
<dbReference type="InterPro" id="IPR006342">
    <property type="entry name" value="FkbM_mtfrase"/>
</dbReference>
<sequence length="247" mass="28142">MMGYRIIKNSTLIQQSTQNVTVVENKADLLTTFYSNLKTAGFFPSFVVDIGANTGTWTRELLKNFPDSKVLMIEPQQRLQSHFQDLLNENVSYLPVGVGNKNDILKFTIHDRDDSCSFIYSEEEAKELGYEQVSIPIKTLNTIIKENNCPTPDLIKIDAEGLDLEVIEGASDFYGKTEVFLVEATVCNKTYNNTVFEVVKLMDKCGYQMFEITDLNRPFPDNQILWLIEIVFVQKNGQLLRNSNLTV</sequence>